<keyword evidence="6 8" id="KW-0067">ATP-binding</keyword>
<reference evidence="9 10" key="1">
    <citation type="submission" date="2024-09" db="EMBL/GenBank/DDBJ databases">
        <authorList>
            <person name="Sun Q."/>
            <person name="Mori K."/>
        </authorList>
    </citation>
    <scope>NUCLEOTIDE SEQUENCE [LARGE SCALE GENOMIC DNA]</scope>
    <source>
        <strain evidence="9 10">CCM 8545</strain>
    </source>
</reference>
<proteinExistence type="inferred from homology"/>
<comment type="caution">
    <text evidence="9">The sequence shown here is derived from an EMBL/GenBank/DDBJ whole genome shotgun (WGS) entry which is preliminary data.</text>
</comment>
<dbReference type="HAMAP" id="MF_00692">
    <property type="entry name" value="SelO"/>
    <property type="match status" value="1"/>
</dbReference>
<feature type="binding site" evidence="8">
    <location>
        <position position="265"/>
    </location>
    <ligand>
        <name>Mg(2+)</name>
        <dbReference type="ChEBI" id="CHEBI:18420"/>
    </ligand>
</feature>
<keyword evidence="3 8" id="KW-0548">Nucleotidyltransferase</keyword>
<feature type="binding site" evidence="8">
    <location>
        <position position="256"/>
    </location>
    <ligand>
        <name>Mg(2+)</name>
        <dbReference type="ChEBI" id="CHEBI:18420"/>
    </ligand>
</feature>
<evidence type="ECO:0000256" key="3">
    <source>
        <dbReference type="ARBA" id="ARBA00022695"/>
    </source>
</evidence>
<dbReference type="Proteomes" id="UP001589758">
    <property type="component" value="Unassembled WGS sequence"/>
</dbReference>
<dbReference type="PANTHER" id="PTHR32057:SF14">
    <property type="entry name" value="PROTEIN ADENYLYLTRANSFERASE SELO, MITOCHONDRIAL"/>
    <property type="match status" value="1"/>
</dbReference>
<gene>
    <name evidence="8" type="primary">ydiU</name>
    <name evidence="8" type="synonym">selO</name>
    <name evidence="9" type="ORF">ACFFIT_10675</name>
</gene>
<comment type="catalytic activity">
    <reaction evidence="8">
        <text>L-seryl-[protein] + ATP = 3-O-(5'-adenylyl)-L-seryl-[protein] + diphosphate</text>
        <dbReference type="Rhea" id="RHEA:58120"/>
        <dbReference type="Rhea" id="RHEA-COMP:9863"/>
        <dbReference type="Rhea" id="RHEA-COMP:15073"/>
        <dbReference type="ChEBI" id="CHEBI:29999"/>
        <dbReference type="ChEBI" id="CHEBI:30616"/>
        <dbReference type="ChEBI" id="CHEBI:33019"/>
        <dbReference type="ChEBI" id="CHEBI:142516"/>
        <dbReference type="EC" id="2.7.7.108"/>
    </reaction>
</comment>
<keyword evidence="10" id="KW-1185">Reference proteome</keyword>
<evidence type="ECO:0000256" key="1">
    <source>
        <dbReference type="ARBA" id="ARBA00009747"/>
    </source>
</evidence>
<feature type="binding site" evidence="8">
    <location>
        <position position="109"/>
    </location>
    <ligand>
        <name>ATP</name>
        <dbReference type="ChEBI" id="CHEBI:30616"/>
    </ligand>
</feature>
<evidence type="ECO:0000256" key="8">
    <source>
        <dbReference type="HAMAP-Rule" id="MF_00692"/>
    </source>
</evidence>
<comment type="catalytic activity">
    <reaction evidence="8">
        <text>L-histidyl-[protein] + UTP = N(tele)-(5'-uridylyl)-L-histidyl-[protein] + diphosphate</text>
        <dbReference type="Rhea" id="RHEA:83891"/>
        <dbReference type="Rhea" id="RHEA-COMP:9745"/>
        <dbReference type="Rhea" id="RHEA-COMP:20239"/>
        <dbReference type="ChEBI" id="CHEBI:29979"/>
        <dbReference type="ChEBI" id="CHEBI:33019"/>
        <dbReference type="ChEBI" id="CHEBI:46398"/>
        <dbReference type="ChEBI" id="CHEBI:233474"/>
    </reaction>
</comment>
<keyword evidence="2 8" id="KW-0808">Transferase</keyword>
<feature type="binding site" evidence="8">
    <location>
        <position position="122"/>
    </location>
    <ligand>
        <name>ATP</name>
        <dbReference type="ChEBI" id="CHEBI:30616"/>
    </ligand>
</feature>
<feature type="binding site" evidence="8">
    <location>
        <position position="89"/>
    </location>
    <ligand>
        <name>ATP</name>
        <dbReference type="ChEBI" id="CHEBI:30616"/>
    </ligand>
</feature>
<dbReference type="RefSeq" id="WP_385877659.1">
    <property type="nucleotide sequence ID" value="NZ_JBHLXE010000105.1"/>
</dbReference>
<comment type="catalytic activity">
    <reaction evidence="8">
        <text>L-tyrosyl-[protein] + UTP = O-(5'-uridylyl)-L-tyrosyl-[protein] + diphosphate</text>
        <dbReference type="Rhea" id="RHEA:83887"/>
        <dbReference type="Rhea" id="RHEA-COMP:10136"/>
        <dbReference type="Rhea" id="RHEA-COMP:20238"/>
        <dbReference type="ChEBI" id="CHEBI:33019"/>
        <dbReference type="ChEBI" id="CHEBI:46398"/>
        <dbReference type="ChEBI" id="CHEBI:46858"/>
        <dbReference type="ChEBI" id="CHEBI:90602"/>
    </reaction>
</comment>
<evidence type="ECO:0000313" key="10">
    <source>
        <dbReference type="Proteomes" id="UP001589758"/>
    </source>
</evidence>
<feature type="binding site" evidence="8">
    <location>
        <position position="172"/>
    </location>
    <ligand>
        <name>ATP</name>
        <dbReference type="ChEBI" id="CHEBI:30616"/>
    </ligand>
</feature>
<accession>A0ABV6CH46</accession>
<keyword evidence="4 8" id="KW-0479">Metal-binding</keyword>
<evidence type="ECO:0000256" key="4">
    <source>
        <dbReference type="ARBA" id="ARBA00022723"/>
    </source>
</evidence>
<dbReference type="EC" id="2.7.7.-" evidence="8"/>
<evidence type="ECO:0000256" key="6">
    <source>
        <dbReference type="ARBA" id="ARBA00022840"/>
    </source>
</evidence>
<comment type="catalytic activity">
    <reaction evidence="8">
        <text>L-seryl-[protein] + UTP = O-(5'-uridylyl)-L-seryl-[protein] + diphosphate</text>
        <dbReference type="Rhea" id="RHEA:64604"/>
        <dbReference type="Rhea" id="RHEA-COMP:9863"/>
        <dbReference type="Rhea" id="RHEA-COMP:16635"/>
        <dbReference type="ChEBI" id="CHEBI:29999"/>
        <dbReference type="ChEBI" id="CHEBI:33019"/>
        <dbReference type="ChEBI" id="CHEBI:46398"/>
        <dbReference type="ChEBI" id="CHEBI:156051"/>
    </reaction>
</comment>
<evidence type="ECO:0000256" key="7">
    <source>
        <dbReference type="ARBA" id="ARBA00022842"/>
    </source>
</evidence>
<comment type="function">
    <text evidence="8">Nucleotidyltransferase involved in the post-translational modification of proteins. It can catalyze the addition of adenosine monophosphate (AMP) or uridine monophosphate (UMP) to a protein, resulting in modifications known as AMPylation and UMPylation.</text>
</comment>
<feature type="binding site" evidence="8">
    <location>
        <position position="86"/>
    </location>
    <ligand>
        <name>ATP</name>
        <dbReference type="ChEBI" id="CHEBI:30616"/>
    </ligand>
</feature>
<dbReference type="InterPro" id="IPR003846">
    <property type="entry name" value="SelO"/>
</dbReference>
<keyword evidence="8" id="KW-0464">Manganese</keyword>
<feature type="binding site" evidence="8">
    <location>
        <position position="121"/>
    </location>
    <ligand>
        <name>ATP</name>
        <dbReference type="ChEBI" id="CHEBI:30616"/>
    </ligand>
</feature>
<comment type="cofactor">
    <cofactor evidence="8">
        <name>Mg(2+)</name>
        <dbReference type="ChEBI" id="CHEBI:18420"/>
    </cofactor>
    <cofactor evidence="8">
        <name>Mn(2+)</name>
        <dbReference type="ChEBI" id="CHEBI:29035"/>
    </cofactor>
</comment>
<dbReference type="Pfam" id="PF02696">
    <property type="entry name" value="SelO"/>
    <property type="match status" value="1"/>
</dbReference>
<evidence type="ECO:0000313" key="9">
    <source>
        <dbReference type="EMBL" id="MFC0180538.1"/>
    </source>
</evidence>
<feature type="binding site" evidence="8">
    <location>
        <position position="88"/>
    </location>
    <ligand>
        <name>ATP</name>
        <dbReference type="ChEBI" id="CHEBI:30616"/>
    </ligand>
</feature>
<dbReference type="EC" id="2.7.7.108" evidence="8"/>
<sequence>MFGLNPQYSYQTLPELFFSNAFPDKVISPSLVLFNESLSSSLGLNFNAVSSQEKALLFSGNKLPESLIPIAQAYSGHQFGYFTNLGDGRAHLICEHLTSNGQLVDIQLKGSGKTPYSRRGDGRAALGPMLREYIISEAMHALNIPTTRSLAIVLSGEMVYREKALPGAILTRIATSHLRVGTFEYAATLDDISARKKLLQYAILRHYPNILHNSNTSQTSNIPAIDFLNAVMQNQIDLIVHWMRVGFIHGVMNTDNMTISGETIDYGPCAFIDDYEPNAVFSSIDSQGRYAFSNQASVGVWNLARLAESLLPLIHNDQNYAINLAMDILNQFTPLYQNKWLKMMGQKIGFEDIHLENKPLIDSLLAWMATYQADYTNTFLFLKDFIERYEQLNSHVLKDEELIQLLGKEYFIPINPELILWLNDWTHSLAKHAFSFPRAKLLMQKVNPTLIPRNHQLQNVLSHADLGNYAPLHLLLKALQSPYEKIKPEFQAFKNPPTAEEKIYQTFCGT</sequence>
<feature type="binding site" evidence="8">
    <location>
        <position position="179"/>
    </location>
    <ligand>
        <name>ATP</name>
        <dbReference type="ChEBI" id="CHEBI:30616"/>
    </ligand>
</feature>
<comment type="catalytic activity">
    <reaction evidence="8">
        <text>L-threonyl-[protein] + ATP = 3-O-(5'-adenylyl)-L-threonyl-[protein] + diphosphate</text>
        <dbReference type="Rhea" id="RHEA:54292"/>
        <dbReference type="Rhea" id="RHEA-COMP:11060"/>
        <dbReference type="Rhea" id="RHEA-COMP:13847"/>
        <dbReference type="ChEBI" id="CHEBI:30013"/>
        <dbReference type="ChEBI" id="CHEBI:30616"/>
        <dbReference type="ChEBI" id="CHEBI:33019"/>
        <dbReference type="ChEBI" id="CHEBI:138113"/>
        <dbReference type="EC" id="2.7.7.108"/>
    </reaction>
</comment>
<dbReference type="PANTHER" id="PTHR32057">
    <property type="entry name" value="PROTEIN ADENYLYLTRANSFERASE SELO, MITOCHONDRIAL"/>
    <property type="match status" value="1"/>
</dbReference>
<comment type="catalytic activity">
    <reaction evidence="8">
        <text>L-tyrosyl-[protein] + ATP = O-(5'-adenylyl)-L-tyrosyl-[protein] + diphosphate</text>
        <dbReference type="Rhea" id="RHEA:54288"/>
        <dbReference type="Rhea" id="RHEA-COMP:10136"/>
        <dbReference type="Rhea" id="RHEA-COMP:13846"/>
        <dbReference type="ChEBI" id="CHEBI:30616"/>
        <dbReference type="ChEBI" id="CHEBI:33019"/>
        <dbReference type="ChEBI" id="CHEBI:46858"/>
        <dbReference type="ChEBI" id="CHEBI:83624"/>
        <dbReference type="EC" id="2.7.7.108"/>
    </reaction>
</comment>
<name>A0ABV6CH46_9GAMM</name>
<dbReference type="EMBL" id="JBHLXE010000105">
    <property type="protein sequence ID" value="MFC0180538.1"/>
    <property type="molecule type" value="Genomic_DNA"/>
</dbReference>
<feature type="active site" description="Proton acceptor" evidence="8">
    <location>
        <position position="255"/>
    </location>
</feature>
<protein>
    <recommendedName>
        <fullName evidence="8">Protein nucleotidyltransferase YdiU</fullName>
        <ecNumber evidence="8">2.7.7.-</ecNumber>
    </recommendedName>
    <alternativeName>
        <fullName evidence="8">Protein adenylyltransferase YdiU</fullName>
        <ecNumber evidence="8">2.7.7.108</ecNumber>
    </alternativeName>
    <alternativeName>
        <fullName evidence="8">Protein uridylyltransferase YdiU</fullName>
        <ecNumber evidence="8">2.7.7.-</ecNumber>
    </alternativeName>
</protein>
<keyword evidence="7 8" id="KW-0460">Magnesium</keyword>
<evidence type="ECO:0000256" key="5">
    <source>
        <dbReference type="ARBA" id="ARBA00022741"/>
    </source>
</evidence>
<organism evidence="9 10">
    <name type="scientific">Thorsellia kenyensis</name>
    <dbReference type="NCBI Taxonomy" id="1549888"/>
    <lineage>
        <taxon>Bacteria</taxon>
        <taxon>Pseudomonadati</taxon>
        <taxon>Pseudomonadota</taxon>
        <taxon>Gammaproteobacteria</taxon>
        <taxon>Enterobacterales</taxon>
        <taxon>Thorselliaceae</taxon>
        <taxon>Thorsellia</taxon>
    </lineage>
</organism>
<feature type="binding site" evidence="8">
    <location>
        <position position="265"/>
    </location>
    <ligand>
        <name>ATP</name>
        <dbReference type="ChEBI" id="CHEBI:30616"/>
    </ligand>
</feature>
<evidence type="ECO:0000256" key="2">
    <source>
        <dbReference type="ARBA" id="ARBA00022679"/>
    </source>
</evidence>
<comment type="similarity">
    <text evidence="1 8">Belongs to the SELO family.</text>
</comment>
<dbReference type="NCBIfam" id="NF000658">
    <property type="entry name" value="PRK00029.1"/>
    <property type="match status" value="1"/>
</dbReference>
<keyword evidence="5 8" id="KW-0547">Nucleotide-binding</keyword>